<name>A0AAD9KIU1_RIDPI</name>
<dbReference type="Pfam" id="PF02130">
    <property type="entry name" value="YbeY"/>
    <property type="match status" value="1"/>
</dbReference>
<dbReference type="SUPFAM" id="SSF55486">
    <property type="entry name" value="Metalloproteases ('zincins'), catalytic domain"/>
    <property type="match status" value="1"/>
</dbReference>
<dbReference type="InterPro" id="IPR002036">
    <property type="entry name" value="YbeY"/>
</dbReference>
<dbReference type="GO" id="GO:0046872">
    <property type="term" value="F:metal ion binding"/>
    <property type="evidence" value="ECO:0007669"/>
    <property type="project" value="UniProtKB-KW"/>
</dbReference>
<dbReference type="GO" id="GO:0004222">
    <property type="term" value="F:metalloendopeptidase activity"/>
    <property type="evidence" value="ECO:0007669"/>
    <property type="project" value="InterPro"/>
</dbReference>
<dbReference type="NCBIfam" id="TIGR00043">
    <property type="entry name" value="rRNA maturation RNase YbeY"/>
    <property type="match status" value="1"/>
</dbReference>
<keyword evidence="4" id="KW-0479">Metal-binding</keyword>
<sequence length="117" mass="13852">MSVLLKNAQTAVRLQWRRLEKDVTLLRQICRVEKFDIGIMCIDTNTMTLLNKRYRNENKPTDILSFPFFEDQVAGELPQPQHQDEYNLGDIFLLPSYIVSRCQEENHDLHDMITVRK</sequence>
<evidence type="ECO:0000256" key="7">
    <source>
        <dbReference type="ARBA" id="ARBA00022833"/>
    </source>
</evidence>
<evidence type="ECO:0000256" key="6">
    <source>
        <dbReference type="ARBA" id="ARBA00022801"/>
    </source>
</evidence>
<reference evidence="8" key="1">
    <citation type="journal article" date="2023" name="Mol. Biol. Evol.">
        <title>Third-Generation Sequencing Reveals the Adaptive Role of the Epigenome in Three Deep-Sea Polychaetes.</title>
        <authorList>
            <person name="Perez M."/>
            <person name="Aroh O."/>
            <person name="Sun Y."/>
            <person name="Lan Y."/>
            <person name="Juniper S.K."/>
            <person name="Young C.R."/>
            <person name="Angers B."/>
            <person name="Qian P.Y."/>
        </authorList>
    </citation>
    <scope>NUCLEOTIDE SEQUENCE</scope>
    <source>
        <strain evidence="8">R07B-5</strain>
    </source>
</reference>
<evidence type="ECO:0000256" key="1">
    <source>
        <dbReference type="ARBA" id="ARBA00001947"/>
    </source>
</evidence>
<dbReference type="Proteomes" id="UP001209878">
    <property type="component" value="Unassembled WGS sequence"/>
</dbReference>
<organism evidence="8 9">
    <name type="scientific">Ridgeia piscesae</name>
    <name type="common">Tubeworm</name>
    <dbReference type="NCBI Taxonomy" id="27915"/>
    <lineage>
        <taxon>Eukaryota</taxon>
        <taxon>Metazoa</taxon>
        <taxon>Spiralia</taxon>
        <taxon>Lophotrochozoa</taxon>
        <taxon>Annelida</taxon>
        <taxon>Polychaeta</taxon>
        <taxon>Sedentaria</taxon>
        <taxon>Canalipalpata</taxon>
        <taxon>Sabellida</taxon>
        <taxon>Siboglinidae</taxon>
        <taxon>Ridgeia</taxon>
    </lineage>
</organism>
<evidence type="ECO:0000313" key="9">
    <source>
        <dbReference type="Proteomes" id="UP001209878"/>
    </source>
</evidence>
<keyword evidence="9" id="KW-1185">Reference proteome</keyword>
<comment type="similarity">
    <text evidence="2">Belongs to the endoribonuclease YbeY family.</text>
</comment>
<dbReference type="AlphaFoldDB" id="A0AAD9KIU1"/>
<evidence type="ECO:0000256" key="4">
    <source>
        <dbReference type="ARBA" id="ARBA00022723"/>
    </source>
</evidence>
<dbReference type="GO" id="GO:0004519">
    <property type="term" value="F:endonuclease activity"/>
    <property type="evidence" value="ECO:0007669"/>
    <property type="project" value="UniProtKB-KW"/>
</dbReference>
<proteinExistence type="inferred from homology"/>
<keyword evidence="3" id="KW-0540">Nuclease</keyword>
<protein>
    <submittedName>
        <fullName evidence="8">Uncharacterized protein</fullName>
    </submittedName>
</protein>
<dbReference type="GO" id="GO:0006364">
    <property type="term" value="P:rRNA processing"/>
    <property type="evidence" value="ECO:0007669"/>
    <property type="project" value="InterPro"/>
</dbReference>
<accession>A0AAD9KIU1</accession>
<dbReference type="EMBL" id="JAODUO010001004">
    <property type="protein sequence ID" value="KAK2171989.1"/>
    <property type="molecule type" value="Genomic_DNA"/>
</dbReference>
<comment type="caution">
    <text evidence="8">The sequence shown here is derived from an EMBL/GenBank/DDBJ whole genome shotgun (WGS) entry which is preliminary data.</text>
</comment>
<keyword evidence="5" id="KW-0255">Endonuclease</keyword>
<dbReference type="Gene3D" id="3.40.390.30">
    <property type="entry name" value="Metalloproteases ('zincins'), catalytic domain"/>
    <property type="match status" value="1"/>
</dbReference>
<evidence type="ECO:0000256" key="5">
    <source>
        <dbReference type="ARBA" id="ARBA00022759"/>
    </source>
</evidence>
<comment type="cofactor">
    <cofactor evidence="1">
        <name>Zn(2+)</name>
        <dbReference type="ChEBI" id="CHEBI:29105"/>
    </cofactor>
</comment>
<dbReference type="InterPro" id="IPR023091">
    <property type="entry name" value="MetalPrtase_cat_dom_sf_prd"/>
</dbReference>
<keyword evidence="6" id="KW-0378">Hydrolase</keyword>
<gene>
    <name evidence="8" type="ORF">NP493_1006g00034</name>
</gene>
<keyword evidence="7" id="KW-0862">Zinc</keyword>
<evidence type="ECO:0000256" key="2">
    <source>
        <dbReference type="ARBA" id="ARBA00010875"/>
    </source>
</evidence>
<evidence type="ECO:0000313" key="8">
    <source>
        <dbReference type="EMBL" id="KAK2171989.1"/>
    </source>
</evidence>
<evidence type="ECO:0000256" key="3">
    <source>
        <dbReference type="ARBA" id="ARBA00022722"/>
    </source>
</evidence>